<organism evidence="1">
    <name type="scientific">uncultured bacterium</name>
    <name type="common">gcode 4</name>
    <dbReference type="NCBI Taxonomy" id="1234023"/>
    <lineage>
        <taxon>Bacteria</taxon>
        <taxon>environmental samples</taxon>
    </lineage>
</organism>
<reference evidence="1" key="1">
    <citation type="journal article" date="2012" name="Science">
        <title>Fermentation, hydrogen, and sulfur metabolism in multiple uncultivated bacterial phyla.</title>
        <authorList>
            <person name="Wrighton K.C."/>
            <person name="Thomas B.C."/>
            <person name="Sharon I."/>
            <person name="Miller C.S."/>
            <person name="Castelle C.J."/>
            <person name="VerBerkmoes N.C."/>
            <person name="Wilkins M.J."/>
            <person name="Hettich R.L."/>
            <person name="Lipton M.S."/>
            <person name="Williams K.H."/>
            <person name="Long P.E."/>
            <person name="Banfield J.F."/>
        </authorList>
    </citation>
    <scope>NUCLEOTIDE SEQUENCE [LARGE SCALE GENOMIC DNA]</scope>
</reference>
<gene>
    <name evidence="1" type="ORF">ACD_2C00115G0002</name>
</gene>
<dbReference type="SUPFAM" id="SSF54919">
    <property type="entry name" value="Nucleoside diphosphate kinase, NDK"/>
    <property type="match status" value="1"/>
</dbReference>
<protein>
    <submittedName>
        <fullName evidence="1">Uncharacterized protein</fullName>
    </submittedName>
</protein>
<name>K2FET1_9BACT</name>
<dbReference type="Gene3D" id="3.30.70.141">
    <property type="entry name" value="Nucleoside diphosphate kinase-like domain"/>
    <property type="match status" value="1"/>
</dbReference>
<dbReference type="InterPro" id="IPR036850">
    <property type="entry name" value="NDK-like_dom_sf"/>
</dbReference>
<sequence length="332" mass="37595">MNSNIVTWVLSALSSLQNEAVVSPFEFKGDKENEFLIFFKPEVFFSADEALIGESINMTLDKLTQNDIEVNWAILFTGSRLAELEIMDRHYGFINKVSKNISKIATAEEKEKMYDVLEISNPEEYEILGGHEFLAANPDFDEESLDALWQTKKSARVRSGFYAQKFDINWKNVILVNAFHPVQLKHYTNPTHKTVVLLCSSDRAWNELKDKVAWDTFPEKSVPESVRGEFFANKEKYGLKEVSISFNCVHMSAGAFEAGFEIDNFLKNVSASAYAPTKTNLYNKILAAGLTDEDKIMNFLTNPKNSEGQSLFDVTENINTIPAVNVFVSDFN</sequence>
<accession>K2FET1</accession>
<comment type="caution">
    <text evidence="1">The sequence shown here is derived from an EMBL/GenBank/DDBJ whole genome shotgun (WGS) entry which is preliminary data.</text>
</comment>
<dbReference type="EMBL" id="AMFJ01000115">
    <property type="protein sequence ID" value="EKE29711.1"/>
    <property type="molecule type" value="Genomic_DNA"/>
</dbReference>
<dbReference type="AlphaFoldDB" id="K2FET1"/>
<proteinExistence type="predicted"/>
<evidence type="ECO:0000313" key="1">
    <source>
        <dbReference type="EMBL" id="EKE29711.1"/>
    </source>
</evidence>